<proteinExistence type="predicted"/>
<gene>
    <name evidence="2" type="ORF">HDC08434</name>
</gene>
<reference evidence="2" key="1">
    <citation type="journal article" date="2003" name="Genome Biol.">
        <title>An integrated gene annotation and transcriptional profiling approach towards the full gene content of the Drosophila genome.</title>
        <authorList>
            <person name="Hild M."/>
            <person name="Beckmann B."/>
            <person name="Haas S.A."/>
            <person name="Koch B."/>
            <person name="Solovyev V."/>
            <person name="Busold C."/>
            <person name="Fellenberg K."/>
            <person name="Boutros M."/>
            <person name="Vingron M."/>
            <person name="Sauer F."/>
            <person name="Hoheisel J.D."/>
            <person name="Paro R."/>
        </authorList>
    </citation>
    <scope>NUCLEOTIDE SEQUENCE</scope>
</reference>
<evidence type="ECO:0000256" key="1">
    <source>
        <dbReference type="SAM" id="MobiDB-lite"/>
    </source>
</evidence>
<protein>
    <submittedName>
        <fullName evidence="2">HDC08434</fullName>
    </submittedName>
</protein>
<organism evidence="2">
    <name type="scientific">Drosophila melanogaster</name>
    <name type="common">Fruit fly</name>
    <dbReference type="NCBI Taxonomy" id="7227"/>
    <lineage>
        <taxon>Eukaryota</taxon>
        <taxon>Metazoa</taxon>
        <taxon>Ecdysozoa</taxon>
        <taxon>Arthropoda</taxon>
        <taxon>Hexapoda</taxon>
        <taxon>Insecta</taxon>
        <taxon>Pterygota</taxon>
        <taxon>Neoptera</taxon>
        <taxon>Endopterygota</taxon>
        <taxon>Diptera</taxon>
        <taxon>Brachycera</taxon>
        <taxon>Muscomorpha</taxon>
        <taxon>Ephydroidea</taxon>
        <taxon>Drosophilidae</taxon>
        <taxon>Drosophila</taxon>
        <taxon>Sophophora</taxon>
    </lineage>
</organism>
<dbReference type="EMBL" id="BK001934">
    <property type="protein sequence ID" value="DAA02780.1"/>
    <property type="molecule type" value="Genomic_DNA"/>
</dbReference>
<sequence>MNFYGHIRVGGVKFAFGPGQDRGQMLPTRLWPQTWLKCPAQVQCTVQHDQDDNSDKRNRIQQNRTEELKTGGTTTTTTAVEKEASGGGDQEQQPGGVVTFLDVLPGPAAAALFGFLLSVKCNAHVTTAPDPRKMPQSRQRRTASSFLIIFQSCPRRVWQVQLKSEAAPPLSVLFLLF</sequence>
<evidence type="ECO:0000313" key="2">
    <source>
        <dbReference type="EMBL" id="DAA02780.1"/>
    </source>
</evidence>
<accession>Q6ILT2</accession>
<feature type="region of interest" description="Disordered" evidence="1">
    <location>
        <begin position="47"/>
        <end position="76"/>
    </location>
</feature>
<feature type="compositionally biased region" description="Basic and acidic residues" evidence="1">
    <location>
        <begin position="48"/>
        <end position="69"/>
    </location>
</feature>
<name>Q6ILT2_DROME</name>
<dbReference type="AlphaFoldDB" id="Q6ILT2"/>